<evidence type="ECO:0000259" key="1">
    <source>
        <dbReference type="PROSITE" id="PS51977"/>
    </source>
</evidence>
<dbReference type="InterPro" id="IPR008893">
    <property type="entry name" value="WGR_domain"/>
</dbReference>
<dbReference type="Gene3D" id="2.20.140.10">
    <property type="entry name" value="WGR domain"/>
    <property type="match status" value="1"/>
</dbReference>
<evidence type="ECO:0000313" key="3">
    <source>
        <dbReference type="Proteomes" id="UP001589718"/>
    </source>
</evidence>
<dbReference type="InterPro" id="IPR025406">
    <property type="entry name" value="DUF4132"/>
</dbReference>
<feature type="domain" description="WGR" evidence="1">
    <location>
        <begin position="1"/>
        <end position="77"/>
    </location>
</feature>
<name>A0ABV5PL20_STRCM</name>
<protein>
    <submittedName>
        <fullName evidence="2">DUF4132 domain-containing protein</fullName>
    </submittedName>
</protein>
<evidence type="ECO:0000313" key="2">
    <source>
        <dbReference type="EMBL" id="MFB9523916.1"/>
    </source>
</evidence>
<dbReference type="SMART" id="SM00773">
    <property type="entry name" value="WGR"/>
    <property type="match status" value="1"/>
</dbReference>
<dbReference type="RefSeq" id="WP_345218541.1">
    <property type="nucleotide sequence ID" value="NZ_BAAAXE010000001.1"/>
</dbReference>
<organism evidence="2 3">
    <name type="scientific">Streptomyces cremeus</name>
    <dbReference type="NCBI Taxonomy" id="66881"/>
    <lineage>
        <taxon>Bacteria</taxon>
        <taxon>Bacillati</taxon>
        <taxon>Actinomycetota</taxon>
        <taxon>Actinomycetes</taxon>
        <taxon>Kitasatosporales</taxon>
        <taxon>Streptomycetaceae</taxon>
        <taxon>Streptomyces</taxon>
    </lineage>
</organism>
<gene>
    <name evidence="2" type="ORF">ACFFTU_28625</name>
</gene>
<proteinExistence type="predicted"/>
<dbReference type="InterPro" id="IPR049809">
    <property type="entry name" value="YehF/YfeS-like_WGR"/>
</dbReference>
<reference evidence="2 3" key="1">
    <citation type="submission" date="2024-09" db="EMBL/GenBank/DDBJ databases">
        <authorList>
            <person name="Sun Q."/>
            <person name="Mori K."/>
        </authorList>
    </citation>
    <scope>NUCLEOTIDE SEQUENCE [LARGE SCALE GENOMIC DNA]</scope>
    <source>
        <strain evidence="2 3">JCM 4362</strain>
    </source>
</reference>
<accession>A0ABV5PL20</accession>
<dbReference type="Pfam" id="PF13569">
    <property type="entry name" value="DUF4132"/>
    <property type="match status" value="1"/>
</dbReference>
<dbReference type="PROSITE" id="PS51977">
    <property type="entry name" value="WGR"/>
    <property type="match status" value="1"/>
</dbReference>
<dbReference type="Proteomes" id="UP001589718">
    <property type="component" value="Unassembled WGS sequence"/>
</dbReference>
<keyword evidence="3" id="KW-1185">Reference proteome</keyword>
<dbReference type="Pfam" id="PF05406">
    <property type="entry name" value="WGR"/>
    <property type="match status" value="1"/>
</dbReference>
<dbReference type="EMBL" id="JBHMCR010000019">
    <property type="protein sequence ID" value="MFB9523916.1"/>
    <property type="molecule type" value="Genomic_DNA"/>
</dbReference>
<dbReference type="CDD" id="cd07996">
    <property type="entry name" value="WGR_MMR_like"/>
    <property type="match status" value="1"/>
</dbReference>
<sequence length="1235" mass="131945">MGRWEYVEGGSAKFWEAEAAGTTLTVRYGRIGSDGRGQVKEYASAEATREALAKTVAEKERKGYARVGPSASGSVRVAASGPAPVAAASGPAPVPAVSGSVPVTAEEVRATEAEGAAVVIPDEETFVLPDSWRRLLHPRRGGVPRRPAPAPRTAVEDFQRCVAEAAPRIDACLNSSESEPGLVEAARAHLGGSPDPVGAGAVLAMAEDGSHFYSGGVKHWVDACVALYGLPFTARAVVEYLDVHVETDLYRPNGADTSLKVLPQGEGSYRVVGRRALVDRTRALLAACDEDTYARTVEAVGRHLGAGRRRIVAAYLLPTETEWVDACCADPGKEGGEVLSLLLCSLSAPEQWERLGGTPYPDGRGWSVATIATLAEGIGVTAATPLIEQVRGTYVDSDGLRTMAGALAEFPTEDAFAALLHRVGDKRVGPALQEAVTRWPVRALRQLVLVSARDGSAAGQLLRGLVHGRRALVEAVLPSLPEEVAAVVRPLVAESGRLPEAVAADLPEVLVSPPWSRPDGRIAAPRAVAVPAATADPTVVWLPGEREEWARTRSWYHDGYYGKEAPKLRPEEVRSSLTEASTASAVLFVLRPEEEVRPWLDGWSPSDIWSAEGLLEPVAARFGLDALPMLKRVVPRRPAMLGRVLLPFVDVVLARLMTDWLTRPKSVSSIAESWFRRHGAVAAGLLVPDAVGTAGRKRRAAEGALRLIASQQGPHVVMTAAEAYGPKAAGAVDVLLHADPLRAALPSKMPVVPVWAEPGLLPPVTVRGGAAALPVESARHVLTMLALSKPGEPYPGVATVLETCDRASLAEFGWALFEQWRLAGLPSKESWALHALGLLGDDGTVRRLTPLLRIWPGAGAHHRAVEGLEVLAAIGTDVALLHLHGIAQRVKFKALKAKAQEKIGQIAENLGLTAEQLADRLVPDLGLDADGATVVDYGTRTFTVTFDEQLRPCVLDADGKRLKDLPKPGAKDDAGLAPAERKRFMTLKKDVRTLASDQVRRLEAAMVAGRSWTAEEFRGLLVAHPLVWHLVRRLVWVSTPSGAGAPDTAFRVAEDRTFADAEDETFALPDDASVRLAHPLTLGEAGVTAWAEVFADYEILQPFAQLGRAVHRLTAEEAGAGRLARFEGLTVPTTTVLGLTKRGWRRGSPEDNGIENEISKKLGDDLYLVIGLDGGIAVGAIDQIPEQRLDAVALSTRPVHRWYGDDSVLRFADLDGITASELLADLTYLTEGAAR</sequence>
<comment type="caution">
    <text evidence="2">The sequence shown here is derived from an EMBL/GenBank/DDBJ whole genome shotgun (WGS) entry which is preliminary data.</text>
</comment>